<dbReference type="InterPro" id="IPR058647">
    <property type="entry name" value="BSH_CzcB-like"/>
</dbReference>
<evidence type="ECO:0000313" key="6">
    <source>
        <dbReference type="EMBL" id="MTW04461.1"/>
    </source>
</evidence>
<dbReference type="InterPro" id="IPR058637">
    <property type="entry name" value="YknX-like_C"/>
</dbReference>
<dbReference type="Pfam" id="PF25954">
    <property type="entry name" value="Beta-barrel_RND_2"/>
    <property type="match status" value="1"/>
</dbReference>
<dbReference type="Pfam" id="PF25973">
    <property type="entry name" value="BSH_CzcB"/>
    <property type="match status" value="1"/>
</dbReference>
<organism evidence="6 7">
    <name type="scientific">Pseudoduganella ginsengisoli</name>
    <dbReference type="NCBI Taxonomy" id="1462440"/>
    <lineage>
        <taxon>Bacteria</taxon>
        <taxon>Pseudomonadati</taxon>
        <taxon>Pseudomonadota</taxon>
        <taxon>Betaproteobacteria</taxon>
        <taxon>Burkholderiales</taxon>
        <taxon>Oxalobacteraceae</taxon>
        <taxon>Telluria group</taxon>
        <taxon>Pseudoduganella</taxon>
    </lineage>
</organism>
<evidence type="ECO:0000256" key="2">
    <source>
        <dbReference type="SAM" id="SignalP"/>
    </source>
</evidence>
<feature type="domain" description="YknX-like C-terminal permuted SH3-like" evidence="5">
    <location>
        <begin position="303"/>
        <end position="371"/>
    </location>
</feature>
<gene>
    <name evidence="6" type="ORF">GM668_20505</name>
</gene>
<dbReference type="PROSITE" id="PS51257">
    <property type="entry name" value="PROKAR_LIPOPROTEIN"/>
    <property type="match status" value="1"/>
</dbReference>
<comment type="caution">
    <text evidence="6">The sequence shown here is derived from an EMBL/GenBank/DDBJ whole genome shotgun (WGS) entry which is preliminary data.</text>
</comment>
<dbReference type="PANTHER" id="PTHR30469">
    <property type="entry name" value="MULTIDRUG RESISTANCE PROTEIN MDTA"/>
    <property type="match status" value="1"/>
</dbReference>
<dbReference type="Gene3D" id="2.40.420.20">
    <property type="match status" value="1"/>
</dbReference>
<dbReference type="SUPFAM" id="SSF111369">
    <property type="entry name" value="HlyD-like secretion proteins"/>
    <property type="match status" value="1"/>
</dbReference>
<sequence length="393" mass="41611">MLRKTLLALAIASALVACGKQPSKEADKAASTPAAKVADDKKAPALLTVSPEDLVTVSSNALASGPVVTGSIQPERKADLRAEVSAIVMQVLKENGETVKKGDLLVRLDDTSLRDAVNSANEAVRASSQSLEQATRMLERQKTLRASGMTSAQALEDAEIRRNNAQSDLAAAKARAVSAHQQLQRTEVRAPFDGIVSERKVSNGDTAQIGKELIKVIDPSSMRFEGFVSADKIGSVKVGQPVSFRINGYPGQNFAGKVKRVDPAANAVTRQVVVLVDFNDRTQSRVAGLYAEGRIEAESTSSLMMPDSAIVRSGDATYAWKVKDKVLTKVPVTIGIRDDRTGTWQVVAGLSSGDVLMRTPGSNFKEGQKVEMSANAKAVASASVEPAQAAKGN</sequence>
<accession>A0A6L6Q5B8</accession>
<feature type="signal peptide" evidence="2">
    <location>
        <begin position="1"/>
        <end position="19"/>
    </location>
</feature>
<dbReference type="Gene3D" id="1.10.287.470">
    <property type="entry name" value="Helix hairpin bin"/>
    <property type="match status" value="1"/>
</dbReference>
<evidence type="ECO:0000259" key="3">
    <source>
        <dbReference type="Pfam" id="PF25954"/>
    </source>
</evidence>
<proteinExistence type="inferred from homology"/>
<keyword evidence="2" id="KW-0732">Signal</keyword>
<dbReference type="PANTHER" id="PTHR30469:SF15">
    <property type="entry name" value="HLYD FAMILY OF SECRETION PROTEINS"/>
    <property type="match status" value="1"/>
</dbReference>
<dbReference type="RefSeq" id="WP_155440809.1">
    <property type="nucleotide sequence ID" value="NZ_WNLA01000015.1"/>
</dbReference>
<evidence type="ECO:0000256" key="1">
    <source>
        <dbReference type="ARBA" id="ARBA00009477"/>
    </source>
</evidence>
<reference evidence="6 7" key="1">
    <citation type="submission" date="2019-11" db="EMBL/GenBank/DDBJ databases">
        <title>Type strains purchased from KCTC, JCM and DSMZ.</title>
        <authorList>
            <person name="Lu H."/>
        </authorList>
    </citation>
    <scope>NUCLEOTIDE SEQUENCE [LARGE SCALE GENOMIC DNA]</scope>
    <source>
        <strain evidence="6 7">KCTC 42409</strain>
    </source>
</reference>
<protein>
    <submittedName>
        <fullName evidence="6">Efflux RND transporter periplasmic adaptor subunit</fullName>
    </submittedName>
</protein>
<feature type="domain" description="CzcB-like barrel-sandwich hybrid" evidence="4">
    <location>
        <begin position="78"/>
        <end position="217"/>
    </location>
</feature>
<evidence type="ECO:0000313" key="7">
    <source>
        <dbReference type="Proteomes" id="UP000484015"/>
    </source>
</evidence>
<dbReference type="EMBL" id="WNLA01000015">
    <property type="protein sequence ID" value="MTW04461.1"/>
    <property type="molecule type" value="Genomic_DNA"/>
</dbReference>
<dbReference type="InterPro" id="IPR006143">
    <property type="entry name" value="RND_pump_MFP"/>
</dbReference>
<feature type="domain" description="CusB-like beta-barrel" evidence="3">
    <location>
        <begin position="232"/>
        <end position="298"/>
    </location>
</feature>
<feature type="chain" id="PRO_5027093263" evidence="2">
    <location>
        <begin position="20"/>
        <end position="393"/>
    </location>
</feature>
<dbReference type="GO" id="GO:1990281">
    <property type="term" value="C:efflux pump complex"/>
    <property type="evidence" value="ECO:0007669"/>
    <property type="project" value="TreeGrafter"/>
</dbReference>
<dbReference type="Gene3D" id="2.40.50.100">
    <property type="match status" value="1"/>
</dbReference>
<name>A0A6L6Q5B8_9BURK</name>
<dbReference type="GO" id="GO:0015562">
    <property type="term" value="F:efflux transmembrane transporter activity"/>
    <property type="evidence" value="ECO:0007669"/>
    <property type="project" value="TreeGrafter"/>
</dbReference>
<evidence type="ECO:0000259" key="4">
    <source>
        <dbReference type="Pfam" id="PF25973"/>
    </source>
</evidence>
<comment type="similarity">
    <text evidence="1">Belongs to the membrane fusion protein (MFP) (TC 8.A.1) family.</text>
</comment>
<keyword evidence="7" id="KW-1185">Reference proteome</keyword>
<dbReference type="Gene3D" id="2.40.30.170">
    <property type="match status" value="1"/>
</dbReference>
<dbReference type="AlphaFoldDB" id="A0A6L6Q5B8"/>
<dbReference type="InterPro" id="IPR058792">
    <property type="entry name" value="Beta-barrel_RND_2"/>
</dbReference>
<dbReference type="OrthoDB" id="9806939at2"/>
<dbReference type="NCBIfam" id="TIGR01730">
    <property type="entry name" value="RND_mfp"/>
    <property type="match status" value="1"/>
</dbReference>
<evidence type="ECO:0000259" key="5">
    <source>
        <dbReference type="Pfam" id="PF25989"/>
    </source>
</evidence>
<dbReference type="Pfam" id="PF25989">
    <property type="entry name" value="YknX_C"/>
    <property type="match status" value="1"/>
</dbReference>
<dbReference type="Proteomes" id="UP000484015">
    <property type="component" value="Unassembled WGS sequence"/>
</dbReference>